<dbReference type="GO" id="GO:0006355">
    <property type="term" value="P:regulation of DNA-templated transcription"/>
    <property type="evidence" value="ECO:0007669"/>
    <property type="project" value="UniProtKB-ARBA"/>
</dbReference>
<dbReference type="GO" id="GO:0043200">
    <property type="term" value="P:response to amino acid"/>
    <property type="evidence" value="ECO:0007669"/>
    <property type="project" value="TreeGrafter"/>
</dbReference>
<dbReference type="PANTHER" id="PTHR30154">
    <property type="entry name" value="LEUCINE-RESPONSIVE REGULATORY PROTEIN"/>
    <property type="match status" value="1"/>
</dbReference>
<name>A0A244CQI5_PSEDV</name>
<dbReference type="InterPro" id="IPR019885">
    <property type="entry name" value="Tscrpt_reg_HTH_AsnC-type_CS"/>
</dbReference>
<dbReference type="InterPro" id="IPR011991">
    <property type="entry name" value="ArsR-like_HTH"/>
</dbReference>
<keyword evidence="2" id="KW-0238">DNA-binding</keyword>
<evidence type="ECO:0000313" key="8">
    <source>
        <dbReference type="Proteomes" id="UP000194841"/>
    </source>
</evidence>
<evidence type="ECO:0000256" key="5">
    <source>
        <dbReference type="ARBA" id="ARBA00039227"/>
    </source>
</evidence>
<organism evidence="7 8">
    <name type="scientific">Pseudoalteromonas ulvae</name>
    <dbReference type="NCBI Taxonomy" id="107327"/>
    <lineage>
        <taxon>Bacteria</taxon>
        <taxon>Pseudomonadati</taxon>
        <taxon>Pseudomonadota</taxon>
        <taxon>Gammaproteobacteria</taxon>
        <taxon>Alteromonadales</taxon>
        <taxon>Pseudoalteromonadaceae</taxon>
        <taxon>Pseudoalteromonas</taxon>
    </lineage>
</organism>
<dbReference type="Pfam" id="PF01037">
    <property type="entry name" value="AsnC_trans_reg"/>
    <property type="match status" value="1"/>
</dbReference>
<comment type="caution">
    <text evidence="7">The sequence shown here is derived from an EMBL/GenBank/DDBJ whole genome shotgun (WGS) entry which is preliminary data.</text>
</comment>
<keyword evidence="4" id="KW-0804">Transcription</keyword>
<dbReference type="Pfam" id="PF13412">
    <property type="entry name" value="HTH_24"/>
    <property type="match status" value="1"/>
</dbReference>
<protein>
    <recommendedName>
        <fullName evidence="5">Leucine-responsive regulatory protein</fullName>
    </recommendedName>
</protein>
<dbReference type="SUPFAM" id="SSF54909">
    <property type="entry name" value="Dimeric alpha+beta barrel"/>
    <property type="match status" value="1"/>
</dbReference>
<dbReference type="Gene3D" id="1.10.10.10">
    <property type="entry name" value="Winged helix-like DNA-binding domain superfamily/Winged helix DNA-binding domain"/>
    <property type="match status" value="1"/>
</dbReference>
<dbReference type="InterPro" id="IPR000485">
    <property type="entry name" value="AsnC-type_HTH_dom"/>
</dbReference>
<dbReference type="InterPro" id="IPR019888">
    <property type="entry name" value="Tscrpt_reg_AsnC-like"/>
</dbReference>
<dbReference type="RefSeq" id="WP_086744339.1">
    <property type="nucleotide sequence ID" value="NZ_MWPV01000003.1"/>
</dbReference>
<reference evidence="7 8" key="1">
    <citation type="submission" date="2017-02" db="EMBL/GenBank/DDBJ databases">
        <title>Pseudoalteromonas ulvae TC14 Genome.</title>
        <authorList>
            <person name="Molmeret M."/>
        </authorList>
    </citation>
    <scope>NUCLEOTIDE SEQUENCE [LARGE SCALE GENOMIC DNA]</scope>
    <source>
        <strain evidence="7">TC14</strain>
    </source>
</reference>
<dbReference type="CDD" id="cd00090">
    <property type="entry name" value="HTH_ARSR"/>
    <property type="match status" value="1"/>
</dbReference>
<evidence type="ECO:0000259" key="6">
    <source>
        <dbReference type="PROSITE" id="PS50956"/>
    </source>
</evidence>
<dbReference type="SUPFAM" id="SSF46785">
    <property type="entry name" value="Winged helix' DNA-binding domain"/>
    <property type="match status" value="1"/>
</dbReference>
<dbReference type="InterPro" id="IPR019887">
    <property type="entry name" value="Tscrpt_reg_AsnC/Lrp_C"/>
</dbReference>
<dbReference type="GO" id="GO:0005829">
    <property type="term" value="C:cytosol"/>
    <property type="evidence" value="ECO:0007669"/>
    <property type="project" value="TreeGrafter"/>
</dbReference>
<dbReference type="Gene3D" id="3.30.70.920">
    <property type="match status" value="1"/>
</dbReference>
<sequence>MSQPKVSRALDRIDLAILDVLQKNGKLSNVNLAKEVNLSPSPCLDRVKRLEKDGFIESYRAVLNAEKLNQGLMAHVQITLAKSTTDVFKDFKKHVLAIPEVAECDMVAGGFDYLLKIRVADMAQYREVLGKLVDIPGVATNYTYMIIEKVKKDAGLLL</sequence>
<keyword evidence="8" id="KW-1185">Reference proteome</keyword>
<evidence type="ECO:0000313" key="7">
    <source>
        <dbReference type="EMBL" id="OUL57756.1"/>
    </source>
</evidence>
<evidence type="ECO:0000256" key="1">
    <source>
        <dbReference type="ARBA" id="ARBA00023015"/>
    </source>
</evidence>
<keyword evidence="3" id="KW-0010">Activator</keyword>
<dbReference type="SMART" id="SM00344">
    <property type="entry name" value="HTH_ASNC"/>
    <property type="match status" value="1"/>
</dbReference>
<dbReference type="PROSITE" id="PS00519">
    <property type="entry name" value="HTH_ASNC_1"/>
    <property type="match status" value="1"/>
</dbReference>
<dbReference type="GO" id="GO:0043565">
    <property type="term" value="F:sequence-specific DNA binding"/>
    <property type="evidence" value="ECO:0007669"/>
    <property type="project" value="InterPro"/>
</dbReference>
<dbReference type="AlphaFoldDB" id="A0A244CQI5"/>
<keyword evidence="1" id="KW-0805">Transcription regulation</keyword>
<dbReference type="InterPro" id="IPR036390">
    <property type="entry name" value="WH_DNA-bd_sf"/>
</dbReference>
<dbReference type="Proteomes" id="UP000194841">
    <property type="component" value="Unassembled WGS sequence"/>
</dbReference>
<gene>
    <name evidence="7" type="ORF">B1199_11930</name>
</gene>
<dbReference type="PRINTS" id="PR00033">
    <property type="entry name" value="HTHASNC"/>
</dbReference>
<dbReference type="PANTHER" id="PTHR30154:SF0">
    <property type="entry name" value="LEUCINE-RESPONSIVE REGULATORY PROTEIN"/>
    <property type="match status" value="1"/>
</dbReference>
<dbReference type="OrthoDB" id="166264at2"/>
<feature type="domain" description="HTH asnC-type" evidence="6">
    <location>
        <begin position="10"/>
        <end position="73"/>
    </location>
</feature>
<evidence type="ECO:0000256" key="2">
    <source>
        <dbReference type="ARBA" id="ARBA00023125"/>
    </source>
</evidence>
<dbReference type="InterPro" id="IPR011008">
    <property type="entry name" value="Dimeric_a/b-barrel"/>
</dbReference>
<dbReference type="PROSITE" id="PS50956">
    <property type="entry name" value="HTH_ASNC_2"/>
    <property type="match status" value="1"/>
</dbReference>
<dbReference type="InterPro" id="IPR036388">
    <property type="entry name" value="WH-like_DNA-bd_sf"/>
</dbReference>
<proteinExistence type="predicted"/>
<accession>A0A244CQI5</accession>
<evidence type="ECO:0000256" key="4">
    <source>
        <dbReference type="ARBA" id="ARBA00023163"/>
    </source>
</evidence>
<evidence type="ECO:0000256" key="3">
    <source>
        <dbReference type="ARBA" id="ARBA00023159"/>
    </source>
</evidence>
<dbReference type="EMBL" id="MWPV01000003">
    <property type="protein sequence ID" value="OUL57756.1"/>
    <property type="molecule type" value="Genomic_DNA"/>
</dbReference>